<comment type="caution">
    <text evidence="2">The sequence shown here is derived from an EMBL/GenBank/DDBJ whole genome shotgun (WGS) entry which is preliminary data.</text>
</comment>
<evidence type="ECO:0000313" key="3">
    <source>
        <dbReference type="Proteomes" id="UP000749471"/>
    </source>
</evidence>
<feature type="chain" id="PRO_5046818270" description="DUF2680 domain-containing protein" evidence="1">
    <location>
        <begin position="24"/>
        <end position="110"/>
    </location>
</feature>
<protein>
    <recommendedName>
        <fullName evidence="4">DUF2680 domain-containing protein</fullName>
    </recommendedName>
</protein>
<proteinExistence type="predicted"/>
<evidence type="ECO:0008006" key="4">
    <source>
        <dbReference type="Google" id="ProtNLM"/>
    </source>
</evidence>
<evidence type="ECO:0000313" key="2">
    <source>
        <dbReference type="EMBL" id="MBU5439005.1"/>
    </source>
</evidence>
<evidence type="ECO:0000256" key="1">
    <source>
        <dbReference type="SAM" id="SignalP"/>
    </source>
</evidence>
<gene>
    <name evidence="2" type="ORF">KQI42_13335</name>
</gene>
<reference evidence="2 3" key="1">
    <citation type="submission" date="2021-06" db="EMBL/GenBank/DDBJ databases">
        <authorList>
            <person name="Sun Q."/>
            <person name="Li D."/>
        </authorList>
    </citation>
    <scope>NUCLEOTIDE SEQUENCE [LARGE SCALE GENOMIC DNA]</scope>
    <source>
        <strain evidence="2 3">MSJ-40</strain>
    </source>
</reference>
<keyword evidence="3" id="KW-1185">Reference proteome</keyword>
<keyword evidence="1" id="KW-0732">Signal</keyword>
<feature type="signal peptide" evidence="1">
    <location>
        <begin position="1"/>
        <end position="23"/>
    </location>
</feature>
<dbReference type="EMBL" id="JAHLPM010000011">
    <property type="protein sequence ID" value="MBU5439005.1"/>
    <property type="molecule type" value="Genomic_DNA"/>
</dbReference>
<organism evidence="2 3">
    <name type="scientific">Tissierella simiarum</name>
    <dbReference type="NCBI Taxonomy" id="2841534"/>
    <lineage>
        <taxon>Bacteria</taxon>
        <taxon>Bacillati</taxon>
        <taxon>Bacillota</taxon>
        <taxon>Tissierellia</taxon>
        <taxon>Tissierellales</taxon>
        <taxon>Tissierellaceae</taxon>
        <taxon>Tissierella</taxon>
    </lineage>
</organism>
<dbReference type="Proteomes" id="UP000749471">
    <property type="component" value="Unassembled WGS sequence"/>
</dbReference>
<name>A0ABS6E7W0_9FIRM</name>
<sequence>MKKLLGIGALVLSLGIGSMFVYADTDKPSSTVLPQSSDGVIDNRESWFKEKMGWRKDQVKQALEDGLITEEQSKKWEEHFTYMEKFHSENGFMSGGCHGNGMMRGSRWNR</sequence>
<accession>A0ABS6E7W0</accession>
<dbReference type="RefSeq" id="WP_216520600.1">
    <property type="nucleotide sequence ID" value="NZ_JAHLPM010000011.1"/>
</dbReference>